<dbReference type="Pfam" id="PF05161">
    <property type="entry name" value="MOFRL"/>
    <property type="match status" value="1"/>
</dbReference>
<dbReference type="GO" id="GO:0005524">
    <property type="term" value="F:ATP binding"/>
    <property type="evidence" value="ECO:0007669"/>
    <property type="project" value="UniProtKB-KW"/>
</dbReference>
<dbReference type="AlphaFoldDB" id="A0A075LXY9"/>
<dbReference type="HOGENOM" id="CLU_032279_1_1_2"/>
<dbReference type="InterPro" id="IPR007835">
    <property type="entry name" value="MOFRL"/>
</dbReference>
<evidence type="ECO:0000313" key="8">
    <source>
        <dbReference type="Proteomes" id="UP000027981"/>
    </source>
</evidence>
<feature type="domain" description="MOFRL" evidence="5">
    <location>
        <begin position="350"/>
        <end position="455"/>
    </location>
</feature>
<dbReference type="InterPro" id="IPR025286">
    <property type="entry name" value="MOFRL_assoc_dom"/>
</dbReference>
<evidence type="ECO:0000256" key="1">
    <source>
        <dbReference type="ARBA" id="ARBA00022679"/>
    </source>
</evidence>
<dbReference type="GO" id="GO:0005737">
    <property type="term" value="C:cytoplasm"/>
    <property type="evidence" value="ECO:0007669"/>
    <property type="project" value="TreeGrafter"/>
</dbReference>
<dbReference type="FunFam" id="3.40.1480.10:FF:000002">
    <property type="entry name" value="Glycerate kinase"/>
    <property type="match status" value="1"/>
</dbReference>
<dbReference type="SUPFAM" id="SSF82544">
    <property type="entry name" value="GckA/TtuD-like"/>
    <property type="match status" value="1"/>
</dbReference>
<dbReference type="STRING" id="1343739.PAP_05185"/>
<reference evidence="8" key="1">
    <citation type="submission" date="2013-06" db="EMBL/GenBank/DDBJ databases">
        <title>Complete Genome Sequence of Hyperthermophilic Palaeococcus pacificus DY20341T, Isolated from a Deep-Sea Hydrothermal Sediments.</title>
        <authorList>
            <person name="Zeng X."/>
            <person name="Shao Z."/>
        </authorList>
    </citation>
    <scope>NUCLEOTIDE SEQUENCE [LARGE SCALE GENOMIC DNA]</scope>
    <source>
        <strain evidence="8">DY20341</strain>
    </source>
</reference>
<keyword evidence="1" id="KW-0808">Transferase</keyword>
<evidence type="ECO:0000256" key="4">
    <source>
        <dbReference type="ARBA" id="ARBA00022840"/>
    </source>
</evidence>
<dbReference type="EMBL" id="CP006019">
    <property type="protein sequence ID" value="AIF69448.1"/>
    <property type="molecule type" value="Genomic_DNA"/>
</dbReference>
<dbReference type="RefSeq" id="WP_048165005.1">
    <property type="nucleotide sequence ID" value="NZ_CP006019.1"/>
</dbReference>
<protein>
    <submittedName>
        <fullName evidence="7">Glycerate kinase</fullName>
    </submittedName>
</protein>
<dbReference type="InterPro" id="IPR038614">
    <property type="entry name" value="GK_N_sf"/>
</dbReference>
<dbReference type="Pfam" id="PF13660">
    <property type="entry name" value="DUF4147"/>
    <property type="match status" value="1"/>
</dbReference>
<dbReference type="Proteomes" id="UP000027981">
    <property type="component" value="Chromosome"/>
</dbReference>
<keyword evidence="8" id="KW-1185">Reference proteome</keyword>
<dbReference type="KEGG" id="ppac:PAP_05185"/>
<dbReference type="InterPro" id="IPR039760">
    <property type="entry name" value="MOFRL_protein"/>
</dbReference>
<dbReference type="PANTHER" id="PTHR12227">
    <property type="entry name" value="GLYCERATE KINASE"/>
    <property type="match status" value="1"/>
</dbReference>
<keyword evidence="3 7" id="KW-0418">Kinase</keyword>
<name>A0A075LXY9_9EURY</name>
<dbReference type="GeneID" id="24842161"/>
<evidence type="ECO:0000256" key="3">
    <source>
        <dbReference type="ARBA" id="ARBA00022777"/>
    </source>
</evidence>
<dbReference type="Gene3D" id="3.40.1480.10">
    <property type="entry name" value="MOFRL domain"/>
    <property type="match status" value="1"/>
</dbReference>
<evidence type="ECO:0000259" key="6">
    <source>
        <dbReference type="Pfam" id="PF13660"/>
    </source>
</evidence>
<dbReference type="OrthoDB" id="10741at2157"/>
<dbReference type="InterPro" id="IPR037035">
    <property type="entry name" value="GK-like_C_sf"/>
</dbReference>
<dbReference type="GO" id="GO:0008887">
    <property type="term" value="F:glycerate kinase activity"/>
    <property type="evidence" value="ECO:0007669"/>
    <property type="project" value="InterPro"/>
</dbReference>
<dbReference type="Gene3D" id="3.40.50.10180">
    <property type="entry name" value="Glycerate kinase, MOFRL-like N-terminal domain"/>
    <property type="match status" value="1"/>
</dbReference>
<proteinExistence type="predicted"/>
<dbReference type="eggNOG" id="arCOG04170">
    <property type="taxonomic scope" value="Archaea"/>
</dbReference>
<keyword evidence="2" id="KW-0547">Nucleotide-binding</keyword>
<evidence type="ECO:0000259" key="5">
    <source>
        <dbReference type="Pfam" id="PF05161"/>
    </source>
</evidence>
<reference evidence="7 8" key="2">
    <citation type="journal article" date="2015" name="Genome Announc.">
        <title>Complete Genome Sequence of Hyperthermophilic Piezophilic Archaeon Palaeococcus pacificus DY20341T, Isolated from Deep-Sea Hydrothermal Sediments.</title>
        <authorList>
            <person name="Zeng X."/>
            <person name="Jebbar M."/>
            <person name="Shao Z."/>
        </authorList>
    </citation>
    <scope>NUCLEOTIDE SEQUENCE [LARGE SCALE GENOMIC DNA]</scope>
    <source>
        <strain evidence="7 8">DY20341</strain>
    </source>
</reference>
<dbReference type="FunFam" id="3.40.50.10180:FF:000001">
    <property type="entry name" value="Glycerate kinase"/>
    <property type="match status" value="1"/>
</dbReference>
<evidence type="ECO:0000313" key="7">
    <source>
        <dbReference type="EMBL" id="AIF69448.1"/>
    </source>
</evidence>
<sequence length="463" mass="49643">MKINESDLLSCGDINAKKAALEIAKAAIESADPYKAVKRSLKFDGDKLVVEGKKFHLKGDVYVLAFGKASCAMAKAVEDVLGERIKEGVAITKYGYASPFGDGYTSPFGDGYAAPLKKIEVIEAGHPIPDENSLKGALKGVELAKKVDEGDLLIVLISGGGSALFTLPEDGISLEDKIKTNELLLKSGARIYEINTVRKHISKVKGGKLAKSIRGTLVSLILSDVVGDPLEAIASGPTVKDPTTFRDAQRILKLYNVWEKLPESVRSHIREGLKGEREETLKEELPRVHNFIIGSVSIACEAAKRKAEELGFNAYILTTTLEGEAREVALAFGSILEEIYHKNRPFKRPCVLIAGGETTVTIEGEAGKGGPNQEFALSIARKIKGLRGVAFLAMDTDGTDGPTDAAGGLVDSYTLELFEREGVDVEAYLKAHNAYEALKKGKALLITGPTGTNVNSIVIGVVF</sequence>
<gene>
    <name evidence="7" type="ORF">PAP_05185</name>
</gene>
<accession>A0A075LXY9</accession>
<evidence type="ECO:0000256" key="2">
    <source>
        <dbReference type="ARBA" id="ARBA00022741"/>
    </source>
</evidence>
<feature type="domain" description="MOFRL-associated" evidence="6">
    <location>
        <begin position="20"/>
        <end position="269"/>
    </location>
</feature>
<organism evidence="7 8">
    <name type="scientific">Palaeococcus pacificus DY20341</name>
    <dbReference type="NCBI Taxonomy" id="1343739"/>
    <lineage>
        <taxon>Archaea</taxon>
        <taxon>Methanobacteriati</taxon>
        <taxon>Methanobacteriota</taxon>
        <taxon>Thermococci</taxon>
        <taxon>Thermococcales</taxon>
        <taxon>Thermococcaceae</taxon>
        <taxon>Palaeococcus</taxon>
    </lineage>
</organism>
<dbReference type="PANTHER" id="PTHR12227:SF0">
    <property type="entry name" value="GLYCERATE KINASE"/>
    <property type="match status" value="1"/>
</dbReference>
<keyword evidence="4" id="KW-0067">ATP-binding</keyword>